<name>A0A8X7VIR7_BRACI</name>
<dbReference type="EMBL" id="JAAMPC010000005">
    <property type="protein sequence ID" value="KAG2312019.1"/>
    <property type="molecule type" value="Genomic_DNA"/>
</dbReference>
<reference evidence="2 3" key="1">
    <citation type="submission" date="2020-02" db="EMBL/GenBank/DDBJ databases">
        <authorList>
            <person name="Ma Q."/>
            <person name="Huang Y."/>
            <person name="Song X."/>
            <person name="Pei D."/>
        </authorList>
    </citation>
    <scope>NUCLEOTIDE SEQUENCE [LARGE SCALE GENOMIC DNA]</scope>
    <source>
        <strain evidence="2">Sxm20200214</strain>
        <tissue evidence="2">Leaf</tissue>
    </source>
</reference>
<dbReference type="Proteomes" id="UP000886595">
    <property type="component" value="Unassembled WGS sequence"/>
</dbReference>
<comment type="caution">
    <text evidence="2">The sequence shown here is derived from an EMBL/GenBank/DDBJ whole genome shotgun (WGS) entry which is preliminary data.</text>
</comment>
<organism evidence="2 3">
    <name type="scientific">Brassica carinata</name>
    <name type="common">Ethiopian mustard</name>
    <name type="synonym">Abyssinian cabbage</name>
    <dbReference type="NCBI Taxonomy" id="52824"/>
    <lineage>
        <taxon>Eukaryota</taxon>
        <taxon>Viridiplantae</taxon>
        <taxon>Streptophyta</taxon>
        <taxon>Embryophyta</taxon>
        <taxon>Tracheophyta</taxon>
        <taxon>Spermatophyta</taxon>
        <taxon>Magnoliopsida</taxon>
        <taxon>eudicotyledons</taxon>
        <taxon>Gunneridae</taxon>
        <taxon>Pentapetalae</taxon>
        <taxon>rosids</taxon>
        <taxon>malvids</taxon>
        <taxon>Brassicales</taxon>
        <taxon>Brassicaceae</taxon>
        <taxon>Brassiceae</taxon>
        <taxon>Brassica</taxon>
    </lineage>
</organism>
<evidence type="ECO:0000256" key="1">
    <source>
        <dbReference type="SAM" id="SignalP"/>
    </source>
</evidence>
<accession>A0A8X7VIR7</accession>
<gene>
    <name evidence="2" type="ORF">Bca52824_023576</name>
</gene>
<keyword evidence="1" id="KW-0732">Signal</keyword>
<feature type="chain" id="PRO_5036486164" evidence="1">
    <location>
        <begin position="25"/>
        <end position="79"/>
    </location>
</feature>
<proteinExistence type="predicted"/>
<dbReference type="AlphaFoldDB" id="A0A8X7VIR7"/>
<evidence type="ECO:0000313" key="2">
    <source>
        <dbReference type="EMBL" id="KAG2312019.1"/>
    </source>
</evidence>
<evidence type="ECO:0000313" key="3">
    <source>
        <dbReference type="Proteomes" id="UP000886595"/>
    </source>
</evidence>
<sequence>MSRVNGRVLTLALLVNMVPDLCEGDERHSTTADLYSHAQKKMEKISAEQLRQTVEEEANSDSGVELSAVVMVMAVAVGV</sequence>
<feature type="signal peptide" evidence="1">
    <location>
        <begin position="1"/>
        <end position="24"/>
    </location>
</feature>
<protein>
    <submittedName>
        <fullName evidence="2">Uncharacterized protein</fullName>
    </submittedName>
</protein>
<keyword evidence="3" id="KW-1185">Reference proteome</keyword>